<sequence length="80" mass="9230">MDSVHECNLSKFSDDTKLCRALEGRGAVQRDLDSPERDLTRPERWACVNLIKFNKANCKVLYMGQDSHKDKQSGQRMDQD</sequence>
<dbReference type="OrthoDB" id="10056483at2759"/>
<reference evidence="1" key="1">
    <citation type="submission" date="2019-04" db="EMBL/GenBank/DDBJ databases">
        <title>Genome assembly of Zosterops borbonicus 15179.</title>
        <authorList>
            <person name="Leroy T."/>
            <person name="Anselmetti Y."/>
            <person name="Tilak M.-K."/>
            <person name="Nabholz B."/>
        </authorList>
    </citation>
    <scope>NUCLEOTIDE SEQUENCE</scope>
    <source>
        <strain evidence="1">HGM_15179</strain>
        <tissue evidence="1">Muscle</tissue>
    </source>
</reference>
<evidence type="ECO:0008006" key="3">
    <source>
        <dbReference type="Google" id="ProtNLM"/>
    </source>
</evidence>
<evidence type="ECO:0000313" key="1">
    <source>
        <dbReference type="EMBL" id="TRZ09820.1"/>
    </source>
</evidence>
<gene>
    <name evidence="1" type="ORF">HGM15179_017287</name>
</gene>
<accession>A0A8K1G1D5</accession>
<comment type="caution">
    <text evidence="1">The sequence shown here is derived from an EMBL/GenBank/DDBJ whole genome shotgun (WGS) entry which is preliminary data.</text>
</comment>
<dbReference type="EMBL" id="SWJQ01000993">
    <property type="protein sequence ID" value="TRZ09820.1"/>
    <property type="molecule type" value="Genomic_DNA"/>
</dbReference>
<keyword evidence="2" id="KW-1185">Reference proteome</keyword>
<evidence type="ECO:0000313" key="2">
    <source>
        <dbReference type="Proteomes" id="UP000796761"/>
    </source>
</evidence>
<dbReference type="Proteomes" id="UP000796761">
    <property type="component" value="Unassembled WGS sequence"/>
</dbReference>
<dbReference type="AlphaFoldDB" id="A0A8K1G1D5"/>
<name>A0A8K1G1D5_9PASS</name>
<organism evidence="1 2">
    <name type="scientific">Zosterops borbonicus</name>
    <dbReference type="NCBI Taxonomy" id="364589"/>
    <lineage>
        <taxon>Eukaryota</taxon>
        <taxon>Metazoa</taxon>
        <taxon>Chordata</taxon>
        <taxon>Craniata</taxon>
        <taxon>Vertebrata</taxon>
        <taxon>Euteleostomi</taxon>
        <taxon>Archelosauria</taxon>
        <taxon>Archosauria</taxon>
        <taxon>Dinosauria</taxon>
        <taxon>Saurischia</taxon>
        <taxon>Theropoda</taxon>
        <taxon>Coelurosauria</taxon>
        <taxon>Aves</taxon>
        <taxon>Neognathae</taxon>
        <taxon>Neoaves</taxon>
        <taxon>Telluraves</taxon>
        <taxon>Australaves</taxon>
        <taxon>Passeriformes</taxon>
        <taxon>Sylvioidea</taxon>
        <taxon>Zosteropidae</taxon>
        <taxon>Zosterops</taxon>
    </lineage>
</organism>
<protein>
    <recommendedName>
        <fullName evidence="3">Rna-directed dna polymerase from mobile element jockey-like</fullName>
    </recommendedName>
</protein>
<proteinExistence type="predicted"/>